<dbReference type="InterPro" id="IPR031671">
    <property type="entry name" value="SMIM5/18/22"/>
</dbReference>
<name>A0A8B9GCH4_9PSIT</name>
<dbReference type="GO" id="GO:0016020">
    <property type="term" value="C:membrane"/>
    <property type="evidence" value="ECO:0007669"/>
    <property type="project" value="UniProtKB-SubCell"/>
</dbReference>
<organism evidence="5 6">
    <name type="scientific">Amazona collaria</name>
    <name type="common">yellow-billed parrot</name>
    <dbReference type="NCBI Taxonomy" id="241587"/>
    <lineage>
        <taxon>Eukaryota</taxon>
        <taxon>Metazoa</taxon>
        <taxon>Chordata</taxon>
        <taxon>Craniata</taxon>
        <taxon>Vertebrata</taxon>
        <taxon>Euteleostomi</taxon>
        <taxon>Archelosauria</taxon>
        <taxon>Archosauria</taxon>
        <taxon>Dinosauria</taxon>
        <taxon>Saurischia</taxon>
        <taxon>Theropoda</taxon>
        <taxon>Coelurosauria</taxon>
        <taxon>Aves</taxon>
        <taxon>Neognathae</taxon>
        <taxon>Neoaves</taxon>
        <taxon>Telluraves</taxon>
        <taxon>Australaves</taxon>
        <taxon>Psittaciformes</taxon>
        <taxon>Psittacidae</taxon>
        <taxon>Amazona</taxon>
    </lineage>
</organism>
<evidence type="ECO:0000256" key="1">
    <source>
        <dbReference type="ARBA" id="ARBA00004167"/>
    </source>
</evidence>
<dbReference type="Proteomes" id="UP000694522">
    <property type="component" value="Unplaced"/>
</dbReference>
<evidence type="ECO:0000313" key="5">
    <source>
        <dbReference type="Ensembl" id="ENSACOP00000021493.1"/>
    </source>
</evidence>
<dbReference type="Pfam" id="PF15831">
    <property type="entry name" value="SMIM5_18_22"/>
    <property type="match status" value="1"/>
</dbReference>
<comment type="subcellular location">
    <subcellularLocation>
        <location evidence="1">Membrane</location>
        <topology evidence="1">Single-pass membrane protein</topology>
    </subcellularLocation>
</comment>
<keyword evidence="6" id="KW-1185">Reference proteome</keyword>
<accession>A0A8B9GCH4</accession>
<keyword evidence="2" id="KW-0812">Transmembrane</keyword>
<reference evidence="5" key="2">
    <citation type="submission" date="2025-09" db="UniProtKB">
        <authorList>
            <consortium name="Ensembl"/>
        </authorList>
    </citation>
    <scope>IDENTIFICATION</scope>
</reference>
<keyword evidence="3" id="KW-1133">Transmembrane helix</keyword>
<evidence type="ECO:0000256" key="4">
    <source>
        <dbReference type="ARBA" id="ARBA00023136"/>
    </source>
</evidence>
<dbReference type="Ensembl" id="ENSACOT00000022256.1">
    <property type="protein sequence ID" value="ENSACOP00000021493.1"/>
    <property type="gene ID" value="ENSACOG00000014716.1"/>
</dbReference>
<sequence length="66" mass="7553">MMSQSTDLENEIQYFLSQLARKTFFETKWDIAAFAIFLIVVGECIAQHEAYIPRSKVGIDNLAIEP</sequence>
<proteinExistence type="predicted"/>
<evidence type="ECO:0000256" key="2">
    <source>
        <dbReference type="ARBA" id="ARBA00022692"/>
    </source>
</evidence>
<keyword evidence="4" id="KW-0472">Membrane</keyword>
<evidence type="ECO:0000256" key="3">
    <source>
        <dbReference type="ARBA" id="ARBA00022989"/>
    </source>
</evidence>
<dbReference type="AlphaFoldDB" id="A0A8B9GCH4"/>
<protein>
    <submittedName>
        <fullName evidence="5">Uncharacterized protein</fullName>
    </submittedName>
</protein>
<reference evidence="5" key="1">
    <citation type="submission" date="2025-08" db="UniProtKB">
        <authorList>
            <consortium name="Ensembl"/>
        </authorList>
    </citation>
    <scope>IDENTIFICATION</scope>
</reference>
<evidence type="ECO:0000313" key="6">
    <source>
        <dbReference type="Proteomes" id="UP000694522"/>
    </source>
</evidence>